<evidence type="ECO:0000259" key="3">
    <source>
        <dbReference type="Pfam" id="PF12697"/>
    </source>
</evidence>
<dbReference type="PANTHER" id="PTHR43194">
    <property type="entry name" value="HYDROLASE ALPHA/BETA FOLD FAMILY"/>
    <property type="match status" value="1"/>
</dbReference>
<name>A0A6C0U638_9GAMM</name>
<evidence type="ECO:0000313" key="4">
    <source>
        <dbReference type="EMBL" id="QIB64904.1"/>
    </source>
</evidence>
<proteinExistence type="inferred from homology"/>
<dbReference type="InterPro" id="IPR050228">
    <property type="entry name" value="Carboxylesterase_BioH"/>
</dbReference>
<dbReference type="Pfam" id="PF12697">
    <property type="entry name" value="Abhydrolase_6"/>
    <property type="match status" value="1"/>
</dbReference>
<feature type="domain" description="AB hydrolase-1" evidence="3">
    <location>
        <begin position="30"/>
        <end position="258"/>
    </location>
</feature>
<dbReference type="SUPFAM" id="SSF53474">
    <property type="entry name" value="alpha/beta-Hydrolases"/>
    <property type="match status" value="1"/>
</dbReference>
<dbReference type="GO" id="GO:0008233">
    <property type="term" value="F:peptidase activity"/>
    <property type="evidence" value="ECO:0007669"/>
    <property type="project" value="InterPro"/>
</dbReference>
<dbReference type="KEGG" id="kim:G3T16_05355"/>
<evidence type="ECO:0000313" key="5">
    <source>
        <dbReference type="Proteomes" id="UP000477680"/>
    </source>
</evidence>
<dbReference type="Proteomes" id="UP000477680">
    <property type="component" value="Chromosome"/>
</dbReference>
<gene>
    <name evidence="4" type="ORF">G3T16_05355</name>
</gene>
<dbReference type="PANTHER" id="PTHR43194:SF2">
    <property type="entry name" value="PEROXISOMAL MEMBRANE PROTEIN LPX1"/>
    <property type="match status" value="1"/>
</dbReference>
<dbReference type="PRINTS" id="PR00793">
    <property type="entry name" value="PROAMNOPTASE"/>
</dbReference>
<evidence type="ECO:0000256" key="1">
    <source>
        <dbReference type="ARBA" id="ARBA00010088"/>
    </source>
</evidence>
<sequence>MNGDKTEHSIISSDGVTIGYISFGAGGQPLVISHGGFTVADEWFDTAQRLATQRRVVVIERRGRGRSGDADIHSLEQETDDLARVVAELGGDVDLLGHSYGGALSLDYALRTGFEGKLVLYEPTTAVVAPVGGEKLKPVRQLFDRGETEKAQELLYTSVLRMPADNVETTRNSPAWDHHRRLLATFLREVAALDGFAPTVGECAALDARVALLLGSQADQWTKNNAGAFVQRIAGMTLLPIYGQSHFAHLTDPGLLVDRVEMALNLLVGD</sequence>
<dbReference type="InterPro" id="IPR029058">
    <property type="entry name" value="AB_hydrolase_fold"/>
</dbReference>
<dbReference type="InterPro" id="IPR002410">
    <property type="entry name" value="Peptidase_S33"/>
</dbReference>
<comment type="similarity">
    <text evidence="1">Belongs to the peptidase S33 family.</text>
</comment>
<keyword evidence="5" id="KW-1185">Reference proteome</keyword>
<dbReference type="Gene3D" id="3.40.50.1820">
    <property type="entry name" value="alpha/beta hydrolase"/>
    <property type="match status" value="1"/>
</dbReference>
<protein>
    <submittedName>
        <fullName evidence="4">Alpha/beta hydrolase</fullName>
    </submittedName>
</protein>
<dbReference type="EMBL" id="CP048711">
    <property type="protein sequence ID" value="QIB64904.1"/>
    <property type="molecule type" value="Genomic_DNA"/>
</dbReference>
<accession>A0A6C0U638</accession>
<reference evidence="4 5" key="1">
    <citation type="submission" date="2020-02" db="EMBL/GenBank/DDBJ databases">
        <title>Genome sequencing for Kineobactrum sp. M2.</title>
        <authorList>
            <person name="Park S.-J."/>
        </authorList>
    </citation>
    <scope>NUCLEOTIDE SEQUENCE [LARGE SCALE GENOMIC DNA]</scope>
    <source>
        <strain evidence="4 5">M2</strain>
    </source>
</reference>
<dbReference type="AlphaFoldDB" id="A0A6C0U638"/>
<dbReference type="RefSeq" id="WP_163494153.1">
    <property type="nucleotide sequence ID" value="NZ_CP048711.1"/>
</dbReference>
<dbReference type="InterPro" id="IPR000073">
    <property type="entry name" value="AB_hydrolase_1"/>
</dbReference>
<evidence type="ECO:0000256" key="2">
    <source>
        <dbReference type="ARBA" id="ARBA00022801"/>
    </source>
</evidence>
<dbReference type="GO" id="GO:0006508">
    <property type="term" value="P:proteolysis"/>
    <property type="evidence" value="ECO:0007669"/>
    <property type="project" value="InterPro"/>
</dbReference>
<organism evidence="4 5">
    <name type="scientific">Kineobactrum salinum</name>
    <dbReference type="NCBI Taxonomy" id="2708301"/>
    <lineage>
        <taxon>Bacteria</taxon>
        <taxon>Pseudomonadati</taxon>
        <taxon>Pseudomonadota</taxon>
        <taxon>Gammaproteobacteria</taxon>
        <taxon>Cellvibrionales</taxon>
        <taxon>Halieaceae</taxon>
        <taxon>Kineobactrum</taxon>
    </lineage>
</organism>
<keyword evidence="2 4" id="KW-0378">Hydrolase</keyword>